<accession>A0ABP6T9S3</accession>
<comment type="pathway">
    <text evidence="2">Carbohydrate biosynthesis; dTDP-L-rhamnose biosynthesis.</text>
</comment>
<dbReference type="Gene3D" id="3.40.50.720">
    <property type="entry name" value="NAD(P)-binding Rossmann-like Domain"/>
    <property type="match status" value="1"/>
</dbReference>
<evidence type="ECO:0000259" key="3">
    <source>
        <dbReference type="Pfam" id="PF04321"/>
    </source>
</evidence>
<dbReference type="PANTHER" id="PTHR10491:SF4">
    <property type="entry name" value="METHIONINE ADENOSYLTRANSFERASE 2 SUBUNIT BETA"/>
    <property type="match status" value="1"/>
</dbReference>
<feature type="domain" description="RmlD-like substrate binding" evidence="3">
    <location>
        <begin position="1"/>
        <end position="278"/>
    </location>
</feature>
<dbReference type="EMBL" id="BAAAYN010000051">
    <property type="protein sequence ID" value="GAA3395937.1"/>
    <property type="molecule type" value="Genomic_DNA"/>
</dbReference>
<comment type="function">
    <text evidence="2">Catalyzes the reduction of dTDP-6-deoxy-L-lyxo-4-hexulose to yield dTDP-L-rhamnose.</text>
</comment>
<dbReference type="Proteomes" id="UP001501676">
    <property type="component" value="Unassembled WGS sequence"/>
</dbReference>
<dbReference type="InterPro" id="IPR036291">
    <property type="entry name" value="NAD(P)-bd_dom_sf"/>
</dbReference>
<dbReference type="PANTHER" id="PTHR10491">
    <property type="entry name" value="DTDP-4-DEHYDRORHAMNOSE REDUCTASE"/>
    <property type="match status" value="1"/>
</dbReference>
<gene>
    <name evidence="4" type="primary">rfbD</name>
    <name evidence="4" type="ORF">GCM10020369_70780</name>
</gene>
<keyword evidence="5" id="KW-1185">Reference proteome</keyword>
<evidence type="ECO:0000256" key="2">
    <source>
        <dbReference type="RuleBase" id="RU364082"/>
    </source>
</evidence>
<dbReference type="InterPro" id="IPR029903">
    <property type="entry name" value="RmlD-like-bd"/>
</dbReference>
<sequence>MRWLITGAGGALGHDLRAALPDATAVTRADLDITDAEAVRAAVTGHDVVVNTAAYTAVDNAESDETEAIRINGHGPALLADACAAAGAVLLQVSTDYVLPGDATSPCPEDAATDPVNAYGRSKLAGERAVLDRLPDAGYVVRTAWLYGETGTNFVATMLKLAAARPTVSVVDDQHGQPTWTAALAEQLVALGRAAREGRAAPGVYHGTASGQTTWHGLTQAIYRLAGLDPERVATTTSDAFPRPAKRPAYSVLGHGRWAAAGIEPQPHWHDQLEAALRRPAFVRLVEDARAATHAGASP</sequence>
<reference evidence="5" key="1">
    <citation type="journal article" date="2019" name="Int. J. Syst. Evol. Microbiol.">
        <title>The Global Catalogue of Microorganisms (GCM) 10K type strain sequencing project: providing services to taxonomists for standard genome sequencing and annotation.</title>
        <authorList>
            <consortium name="The Broad Institute Genomics Platform"/>
            <consortium name="The Broad Institute Genome Sequencing Center for Infectious Disease"/>
            <person name="Wu L."/>
            <person name="Ma J."/>
        </authorList>
    </citation>
    <scope>NUCLEOTIDE SEQUENCE [LARGE SCALE GENOMIC DNA]</scope>
    <source>
        <strain evidence="5">JCM 9458</strain>
    </source>
</reference>
<evidence type="ECO:0000313" key="4">
    <source>
        <dbReference type="EMBL" id="GAA3395937.1"/>
    </source>
</evidence>
<evidence type="ECO:0000256" key="1">
    <source>
        <dbReference type="ARBA" id="ARBA00010944"/>
    </source>
</evidence>
<dbReference type="InterPro" id="IPR005913">
    <property type="entry name" value="dTDP_dehydrorham_reduct"/>
</dbReference>
<evidence type="ECO:0000313" key="5">
    <source>
        <dbReference type="Proteomes" id="UP001501676"/>
    </source>
</evidence>
<comment type="caution">
    <text evidence="4">The sequence shown here is derived from an EMBL/GenBank/DDBJ whole genome shotgun (WGS) entry which is preliminary data.</text>
</comment>
<dbReference type="RefSeq" id="WP_345732639.1">
    <property type="nucleotide sequence ID" value="NZ_BAAAYN010000051.1"/>
</dbReference>
<name>A0ABP6T9S3_9ACTN</name>
<dbReference type="EC" id="1.1.1.133" evidence="2"/>
<dbReference type="Gene3D" id="3.90.25.10">
    <property type="entry name" value="UDP-galactose 4-epimerase, domain 1"/>
    <property type="match status" value="1"/>
</dbReference>
<dbReference type="NCBIfam" id="TIGR01214">
    <property type="entry name" value="rmlD"/>
    <property type="match status" value="1"/>
</dbReference>
<comment type="similarity">
    <text evidence="1 2">Belongs to the dTDP-4-dehydrorhamnose reductase family.</text>
</comment>
<keyword evidence="2" id="KW-0521">NADP</keyword>
<organism evidence="4 5">
    <name type="scientific">Cryptosporangium minutisporangium</name>
    <dbReference type="NCBI Taxonomy" id="113569"/>
    <lineage>
        <taxon>Bacteria</taxon>
        <taxon>Bacillati</taxon>
        <taxon>Actinomycetota</taxon>
        <taxon>Actinomycetes</taxon>
        <taxon>Cryptosporangiales</taxon>
        <taxon>Cryptosporangiaceae</taxon>
        <taxon>Cryptosporangium</taxon>
    </lineage>
</organism>
<keyword evidence="2" id="KW-0560">Oxidoreductase</keyword>
<dbReference type="Pfam" id="PF04321">
    <property type="entry name" value="RmlD_sub_bind"/>
    <property type="match status" value="1"/>
</dbReference>
<dbReference type="SUPFAM" id="SSF51735">
    <property type="entry name" value="NAD(P)-binding Rossmann-fold domains"/>
    <property type="match status" value="1"/>
</dbReference>
<protein>
    <recommendedName>
        <fullName evidence="2">dTDP-4-dehydrorhamnose reductase</fullName>
        <ecNumber evidence="2">1.1.1.133</ecNumber>
    </recommendedName>
</protein>
<proteinExistence type="inferred from homology"/>
<dbReference type="CDD" id="cd05254">
    <property type="entry name" value="dTDP_HR_like_SDR_e"/>
    <property type="match status" value="1"/>
</dbReference>